<accession>A0A397YEW3</accession>
<sequence length="71" mass="8762">MCCFLWCYYVCCKNRGTQSRMVHLEQYPPLENVFYYEFTWFFPLDQTRTHPVSILMTIFRSVPYVSDFLWL</sequence>
<name>A0A397YEW3_BRACM</name>
<protein>
    <submittedName>
        <fullName evidence="1">Uncharacterized protein</fullName>
    </submittedName>
</protein>
<dbReference type="AlphaFoldDB" id="A0A397YEW3"/>
<evidence type="ECO:0000313" key="2">
    <source>
        <dbReference type="Proteomes" id="UP000264353"/>
    </source>
</evidence>
<gene>
    <name evidence="1" type="ORF">BRARA_H01117</name>
</gene>
<dbReference type="Proteomes" id="UP000264353">
    <property type="component" value="Chromosome A8"/>
</dbReference>
<evidence type="ECO:0000313" key="1">
    <source>
        <dbReference type="EMBL" id="RID50384.1"/>
    </source>
</evidence>
<proteinExistence type="predicted"/>
<organism evidence="1 2">
    <name type="scientific">Brassica campestris</name>
    <name type="common">Field mustard</name>
    <dbReference type="NCBI Taxonomy" id="3711"/>
    <lineage>
        <taxon>Eukaryota</taxon>
        <taxon>Viridiplantae</taxon>
        <taxon>Streptophyta</taxon>
        <taxon>Embryophyta</taxon>
        <taxon>Tracheophyta</taxon>
        <taxon>Spermatophyta</taxon>
        <taxon>Magnoliopsida</taxon>
        <taxon>eudicotyledons</taxon>
        <taxon>Gunneridae</taxon>
        <taxon>Pentapetalae</taxon>
        <taxon>rosids</taxon>
        <taxon>malvids</taxon>
        <taxon>Brassicales</taxon>
        <taxon>Brassicaceae</taxon>
        <taxon>Brassiceae</taxon>
        <taxon>Brassica</taxon>
    </lineage>
</organism>
<dbReference type="EMBL" id="CM010635">
    <property type="protein sequence ID" value="RID50384.1"/>
    <property type="molecule type" value="Genomic_DNA"/>
</dbReference>
<reference evidence="1 2" key="1">
    <citation type="submission" date="2018-06" db="EMBL/GenBank/DDBJ databases">
        <title>WGS assembly of Brassica rapa FPsc.</title>
        <authorList>
            <person name="Bowman J."/>
            <person name="Kohchi T."/>
            <person name="Yamato K."/>
            <person name="Jenkins J."/>
            <person name="Shu S."/>
            <person name="Ishizaki K."/>
            <person name="Yamaoka S."/>
            <person name="Nishihama R."/>
            <person name="Nakamura Y."/>
            <person name="Berger F."/>
            <person name="Adam C."/>
            <person name="Aki S."/>
            <person name="Althoff F."/>
            <person name="Araki T."/>
            <person name="Arteaga-Vazquez M."/>
            <person name="Balasubrmanian S."/>
            <person name="Bauer D."/>
            <person name="Boehm C."/>
            <person name="Briginshaw L."/>
            <person name="Caballero-Perez J."/>
            <person name="Catarino B."/>
            <person name="Chen F."/>
            <person name="Chiyoda S."/>
            <person name="Chovatia M."/>
            <person name="Davies K."/>
            <person name="Delmans M."/>
            <person name="Demura T."/>
            <person name="Dierschke T."/>
            <person name="Dolan L."/>
            <person name="Dorantes-Acosta A."/>
            <person name="Eklund D."/>
            <person name="Florent S."/>
            <person name="Flores-Sandoval E."/>
            <person name="Fujiyama A."/>
            <person name="Fukuzawa H."/>
            <person name="Galik B."/>
            <person name="Grimanelli D."/>
            <person name="Grimwood J."/>
            <person name="Grossniklaus U."/>
            <person name="Hamada T."/>
            <person name="Haseloff J."/>
            <person name="Hetherington A."/>
            <person name="Higo A."/>
            <person name="Hirakawa Y."/>
            <person name="Hundley H."/>
            <person name="Ikeda Y."/>
            <person name="Inoue K."/>
            <person name="Inoue S."/>
            <person name="Ishida S."/>
            <person name="Jia Q."/>
            <person name="Kakita M."/>
            <person name="Kanazawa T."/>
            <person name="Kawai Y."/>
            <person name="Kawashima T."/>
            <person name="Kennedy M."/>
            <person name="Kinose K."/>
            <person name="Kinoshita T."/>
            <person name="Kohara Y."/>
            <person name="Koide E."/>
            <person name="Komatsu K."/>
            <person name="Kopischke S."/>
            <person name="Kubo M."/>
            <person name="Kyozuka J."/>
            <person name="Lagercrantz U."/>
            <person name="Lin S."/>
            <person name="Lindquist E."/>
            <person name="Lipzen A."/>
            <person name="Lu C."/>
            <person name="Luna E."/>
            <person name="Martienssen R."/>
            <person name="Minamino N."/>
            <person name="Mizutani M."/>
            <person name="Mizutani M."/>
            <person name="Mochizuki N."/>
            <person name="Monte I."/>
            <person name="Mosher R."/>
            <person name="Nagasaki H."/>
            <person name="Nakagami H."/>
            <person name="Naramoto S."/>
            <person name="Nishitani K."/>
            <person name="Ohtani M."/>
            <person name="Okamoto T."/>
            <person name="Okumura M."/>
            <person name="Phillips J."/>
            <person name="Pollak B."/>
            <person name="Reinders A."/>
            <person name="Roevekamp M."/>
            <person name="Sano R."/>
            <person name="Sawa S."/>
            <person name="Schmid M."/>
            <person name="Shirakawa M."/>
            <person name="Solano R."/>
            <person name="Spunde A."/>
            <person name="Suetsugu N."/>
            <person name="Sugano S."/>
            <person name="Sugiyama A."/>
            <person name="Sun R."/>
            <person name="Suzuki Y."/>
            <person name="Takenaka M."/>
            <person name="Takezawa D."/>
            <person name="Tomogane H."/>
            <person name="Tsuzuki M."/>
            <person name="Ueda T."/>
            <person name="Umeda M."/>
            <person name="Ward J."/>
            <person name="Watanabe Y."/>
            <person name="Yazaki K."/>
            <person name="Yokoyama R."/>
            <person name="Yoshitake Y."/>
            <person name="Yotsui I."/>
            <person name="Zachgo S."/>
            <person name="Schmutz J."/>
        </authorList>
    </citation>
    <scope>NUCLEOTIDE SEQUENCE [LARGE SCALE GENOMIC DNA]</scope>
    <source>
        <strain evidence="2">cv. B-3</strain>
    </source>
</reference>